<evidence type="ECO:0000256" key="6">
    <source>
        <dbReference type="ARBA" id="ARBA00023242"/>
    </source>
</evidence>
<gene>
    <name evidence="15" type="ORF">QBC35DRAFT_479545</name>
</gene>
<feature type="binding site" evidence="11">
    <location>
        <position position="289"/>
    </location>
    <ligand>
        <name>acetyl-CoA</name>
        <dbReference type="ChEBI" id="CHEBI:57288"/>
    </ligand>
</feature>
<dbReference type="FunFam" id="1.10.10.390:FF:000004">
    <property type="entry name" value="Histone acetyltransferase type B catalytic subunit"/>
    <property type="match status" value="1"/>
</dbReference>
<evidence type="ECO:0000256" key="5">
    <source>
        <dbReference type="ARBA" id="ARBA00022679"/>
    </source>
</evidence>
<evidence type="ECO:0000259" key="14">
    <source>
        <dbReference type="Pfam" id="PF10394"/>
    </source>
</evidence>
<reference evidence="15" key="2">
    <citation type="submission" date="2023-05" db="EMBL/GenBank/DDBJ databases">
        <authorList>
            <consortium name="Lawrence Berkeley National Laboratory"/>
            <person name="Steindorff A."/>
            <person name="Hensen N."/>
            <person name="Bonometti L."/>
            <person name="Westerberg I."/>
            <person name="Brannstrom I.O."/>
            <person name="Guillou S."/>
            <person name="Cros-Aarteil S."/>
            <person name="Calhoun S."/>
            <person name="Haridas S."/>
            <person name="Kuo A."/>
            <person name="Mondo S."/>
            <person name="Pangilinan J."/>
            <person name="Riley R."/>
            <person name="Labutti K."/>
            <person name="Andreopoulos B."/>
            <person name="Lipzen A."/>
            <person name="Chen C."/>
            <person name="Yanf M."/>
            <person name="Daum C."/>
            <person name="Ng V."/>
            <person name="Clum A."/>
            <person name="Ohm R."/>
            <person name="Martin F."/>
            <person name="Silar P."/>
            <person name="Natvig D."/>
            <person name="Lalanne C."/>
            <person name="Gautier V."/>
            <person name="Ament-Velasquez S.L."/>
            <person name="Kruys A."/>
            <person name="Hutchinson M.I."/>
            <person name="Powell A.J."/>
            <person name="Barry K."/>
            <person name="Miller A.N."/>
            <person name="Grigoriev I.V."/>
            <person name="Debuchy R."/>
            <person name="Gladieux P."/>
            <person name="Thoren M.H."/>
            <person name="Johannesson H."/>
        </authorList>
    </citation>
    <scope>NUCLEOTIDE SEQUENCE</scope>
    <source>
        <strain evidence="15">PSN309</strain>
    </source>
</reference>
<feature type="region of interest" description="Interaction with histone H4 N-terminus" evidence="11">
    <location>
        <begin position="207"/>
        <end position="209"/>
    </location>
</feature>
<evidence type="ECO:0000256" key="3">
    <source>
        <dbReference type="ARBA" id="ARBA00013184"/>
    </source>
</evidence>
<dbReference type="PIRSF" id="PIRSF038084">
    <property type="entry name" value="HAT-B_cat"/>
    <property type="match status" value="1"/>
</dbReference>
<protein>
    <recommendedName>
        <fullName evidence="4 9">Histone acetyltransferase type B catalytic subunit</fullName>
        <ecNumber evidence="3 9">2.3.1.48</ecNumber>
    </recommendedName>
</protein>
<dbReference type="InterPro" id="IPR019467">
    <property type="entry name" value="Hat1_N"/>
</dbReference>
<evidence type="ECO:0000256" key="10">
    <source>
        <dbReference type="PIRSR" id="PIRSR038084-1"/>
    </source>
</evidence>
<evidence type="ECO:0000256" key="2">
    <source>
        <dbReference type="ARBA" id="ARBA00010543"/>
    </source>
</evidence>
<feature type="site" description="Interaction with histone H4 N-terminus" evidence="12">
    <location>
        <position position="178"/>
    </location>
</feature>
<keyword evidence="9" id="KW-0963">Cytoplasm</keyword>
<dbReference type="InterPro" id="IPR017380">
    <property type="entry name" value="Hist_AcTrfase_B-typ_cat-su"/>
</dbReference>
<feature type="compositionally biased region" description="Basic and acidic residues" evidence="13">
    <location>
        <begin position="390"/>
        <end position="401"/>
    </location>
</feature>
<comment type="function">
    <text evidence="9">Catalytic component of the histone acetylase B (HAT-B) complex. Has intrinsic substrate specificity that modifies lysine in recognition sequence GXGKXG. Involved in DNA double-strand break repair.</text>
</comment>
<comment type="caution">
    <text evidence="15">The sequence shown here is derived from an EMBL/GenBank/DDBJ whole genome shotgun (WGS) entry which is preliminary data.</text>
</comment>
<evidence type="ECO:0000256" key="7">
    <source>
        <dbReference type="ARBA" id="ARBA00023315"/>
    </source>
</evidence>
<dbReference type="GO" id="GO:0042393">
    <property type="term" value="F:histone binding"/>
    <property type="evidence" value="ECO:0007669"/>
    <property type="project" value="InterPro"/>
</dbReference>
<dbReference type="Gene3D" id="3.40.630.30">
    <property type="match status" value="1"/>
</dbReference>
<evidence type="ECO:0000313" key="15">
    <source>
        <dbReference type="EMBL" id="KAK4193554.1"/>
    </source>
</evidence>
<dbReference type="GO" id="GO:0004402">
    <property type="term" value="F:histone acetyltransferase activity"/>
    <property type="evidence" value="ECO:0007669"/>
    <property type="project" value="UniProtKB-UniRule"/>
</dbReference>
<evidence type="ECO:0000313" key="16">
    <source>
        <dbReference type="Proteomes" id="UP001302126"/>
    </source>
</evidence>
<evidence type="ECO:0000256" key="11">
    <source>
        <dbReference type="PIRSR" id="PIRSR038084-2"/>
    </source>
</evidence>
<evidence type="ECO:0000256" key="13">
    <source>
        <dbReference type="SAM" id="MobiDB-lite"/>
    </source>
</evidence>
<feature type="domain" description="Histone acetyl transferase HAT1 N-terminal" evidence="14">
    <location>
        <begin position="6"/>
        <end position="163"/>
    </location>
</feature>
<dbReference type="Gene3D" id="3.90.360.10">
    <property type="entry name" value="Histone acetyl transferase 1 (HAT1), N-terminal domain"/>
    <property type="match status" value="1"/>
</dbReference>
<keyword evidence="7 9" id="KW-0012">Acyltransferase</keyword>
<dbReference type="AlphaFoldDB" id="A0AAN7ANS8"/>
<name>A0AAN7ANS8_9PEZI</name>
<keyword evidence="5 9" id="KW-0808">Transferase</keyword>
<evidence type="ECO:0000256" key="12">
    <source>
        <dbReference type="PIRSR" id="PIRSR038084-3"/>
    </source>
</evidence>
<dbReference type="GO" id="GO:0000781">
    <property type="term" value="C:chromosome, telomeric region"/>
    <property type="evidence" value="ECO:0007669"/>
    <property type="project" value="GOC"/>
</dbReference>
<feature type="region of interest" description="Disordered" evidence="13">
    <location>
        <begin position="368"/>
        <end position="401"/>
    </location>
</feature>
<feature type="active site" description="Proton donor/acceptor" evidence="10">
    <location>
        <position position="286"/>
    </location>
</feature>
<comment type="subcellular location">
    <subcellularLocation>
        <location evidence="9">Cytoplasm</location>
    </subcellularLocation>
    <subcellularLocation>
        <location evidence="1 9">Nucleus</location>
    </subcellularLocation>
</comment>
<evidence type="ECO:0000256" key="1">
    <source>
        <dbReference type="ARBA" id="ARBA00004123"/>
    </source>
</evidence>
<evidence type="ECO:0000256" key="9">
    <source>
        <dbReference type="PIRNR" id="PIRNR038084"/>
    </source>
</evidence>
<dbReference type="InterPro" id="IPR016181">
    <property type="entry name" value="Acyl_CoA_acyltransferase"/>
</dbReference>
<dbReference type="PANTHER" id="PTHR12046">
    <property type="entry name" value="HISTONE ACETYLTRANSFERASE TYPE B CATALYTIC SUBUNIT"/>
    <property type="match status" value="1"/>
</dbReference>
<dbReference type="EC" id="2.3.1.48" evidence="3 9"/>
<dbReference type="GO" id="GO:0005737">
    <property type="term" value="C:cytoplasm"/>
    <property type="evidence" value="ECO:0007669"/>
    <property type="project" value="UniProtKB-SubCell"/>
</dbReference>
<dbReference type="Pfam" id="PF21184">
    <property type="entry name" value="HAT1_C_fung"/>
    <property type="match status" value="1"/>
</dbReference>
<comment type="similarity">
    <text evidence="2 9">Belongs to the HAT1 family.</text>
</comment>
<dbReference type="GO" id="GO:0031509">
    <property type="term" value="P:subtelomeric heterochromatin formation"/>
    <property type="evidence" value="ECO:0007669"/>
    <property type="project" value="InterPro"/>
</dbReference>
<feature type="region of interest" description="Interaction with histone H4 N-terminus" evidence="11">
    <location>
        <begin position="44"/>
        <end position="46"/>
    </location>
</feature>
<dbReference type="InterPro" id="IPR013523">
    <property type="entry name" value="Hist_AcTrfase_HAT1_C"/>
</dbReference>
<feature type="binding site" evidence="11">
    <location>
        <begin position="251"/>
        <end position="253"/>
    </location>
    <ligand>
        <name>acetyl-CoA</name>
        <dbReference type="ChEBI" id="CHEBI:57288"/>
    </ligand>
</feature>
<organism evidence="15 16">
    <name type="scientific">Podospora australis</name>
    <dbReference type="NCBI Taxonomy" id="1536484"/>
    <lineage>
        <taxon>Eukaryota</taxon>
        <taxon>Fungi</taxon>
        <taxon>Dikarya</taxon>
        <taxon>Ascomycota</taxon>
        <taxon>Pezizomycotina</taxon>
        <taxon>Sordariomycetes</taxon>
        <taxon>Sordariomycetidae</taxon>
        <taxon>Sordariales</taxon>
        <taxon>Podosporaceae</taxon>
        <taxon>Podospora</taxon>
    </lineage>
</organism>
<dbReference type="Pfam" id="PF10394">
    <property type="entry name" value="Hat1_N"/>
    <property type="match status" value="1"/>
</dbReference>
<sequence>MSDEAWSSSSNEALFVSLVAPSADGSIKTLSKFHPKFTYPIFGESEEIFGYKDLTINLLYNASDMRPNLSVTYKKKFTAVGDTEATDINATLAEFLPEVAFQKKKEFETAIHNVRADWTPPGELLNTFTAKGQTFEVWKGNLADPAVKQLVNRIQILVPLFIEGGSEISTDEADSDRWTVFFLYQKKTSTADPSRFEYVFAGYTTVYRFFFFQSPPTPPASPSAQALESLVLGKNDFDLSTLPCRSRISQYLIIPTFQGRSLGPKLYSLIYAYYLTHPSTAELTVEDPNEAFDDMRDVADLIYLRTVPEFNALSINTSVKIPKSGKAPDNIVDPAAWEAVRRKTKIAPRQFARVLEMNLMQKLPYSVRPDIDVPENEDEEGGEEDAEPSYSKKEKAPGTKEEEHEYQLWRLLLKKRLYKHNRDALSQLEIPERIEKLEDTVSSVEFDYVRLVAKADDQAKRLQEISDDDAAAKSNGKRKVDEVGDAESPASKKAKVSTD</sequence>
<keyword evidence="16" id="KW-1185">Reference proteome</keyword>
<dbReference type="Proteomes" id="UP001302126">
    <property type="component" value="Unassembled WGS sequence"/>
</dbReference>
<comment type="catalytic activity">
    <reaction evidence="8 9">
        <text>L-lysyl-[protein] + acetyl-CoA = N(6)-acetyl-L-lysyl-[protein] + CoA + H(+)</text>
        <dbReference type="Rhea" id="RHEA:45948"/>
        <dbReference type="Rhea" id="RHEA-COMP:9752"/>
        <dbReference type="Rhea" id="RHEA-COMP:10731"/>
        <dbReference type="ChEBI" id="CHEBI:15378"/>
        <dbReference type="ChEBI" id="CHEBI:29969"/>
        <dbReference type="ChEBI" id="CHEBI:57287"/>
        <dbReference type="ChEBI" id="CHEBI:57288"/>
        <dbReference type="ChEBI" id="CHEBI:61930"/>
        <dbReference type="EC" id="2.3.1.48"/>
    </reaction>
</comment>
<dbReference type="Gene3D" id="1.10.10.390">
    <property type="match status" value="1"/>
</dbReference>
<feature type="region of interest" description="Disordered" evidence="13">
    <location>
        <begin position="465"/>
        <end position="499"/>
    </location>
</feature>
<keyword evidence="6 9" id="KW-0539">Nucleus</keyword>
<proteinExistence type="inferred from homology"/>
<evidence type="ECO:0000256" key="4">
    <source>
        <dbReference type="ARBA" id="ARBA00021268"/>
    </source>
</evidence>
<dbReference type="GO" id="GO:0005634">
    <property type="term" value="C:nucleus"/>
    <property type="evidence" value="ECO:0007669"/>
    <property type="project" value="UniProtKB-SubCell"/>
</dbReference>
<dbReference type="InterPro" id="IPR037113">
    <property type="entry name" value="Hat1_N_sf"/>
</dbReference>
<dbReference type="EMBL" id="MU864350">
    <property type="protein sequence ID" value="KAK4193554.1"/>
    <property type="molecule type" value="Genomic_DNA"/>
</dbReference>
<feature type="compositionally biased region" description="Acidic residues" evidence="13">
    <location>
        <begin position="372"/>
        <end position="387"/>
    </location>
</feature>
<evidence type="ECO:0000256" key="8">
    <source>
        <dbReference type="ARBA" id="ARBA00048017"/>
    </source>
</evidence>
<reference evidence="15" key="1">
    <citation type="journal article" date="2023" name="Mol. Phylogenet. Evol.">
        <title>Genome-scale phylogeny and comparative genomics of the fungal order Sordariales.</title>
        <authorList>
            <person name="Hensen N."/>
            <person name="Bonometti L."/>
            <person name="Westerberg I."/>
            <person name="Brannstrom I.O."/>
            <person name="Guillou S."/>
            <person name="Cros-Aarteil S."/>
            <person name="Calhoun S."/>
            <person name="Haridas S."/>
            <person name="Kuo A."/>
            <person name="Mondo S."/>
            <person name="Pangilinan J."/>
            <person name="Riley R."/>
            <person name="LaButti K."/>
            <person name="Andreopoulos B."/>
            <person name="Lipzen A."/>
            <person name="Chen C."/>
            <person name="Yan M."/>
            <person name="Daum C."/>
            <person name="Ng V."/>
            <person name="Clum A."/>
            <person name="Steindorff A."/>
            <person name="Ohm R.A."/>
            <person name="Martin F."/>
            <person name="Silar P."/>
            <person name="Natvig D.O."/>
            <person name="Lalanne C."/>
            <person name="Gautier V."/>
            <person name="Ament-Velasquez S.L."/>
            <person name="Kruys A."/>
            <person name="Hutchinson M.I."/>
            <person name="Powell A.J."/>
            <person name="Barry K."/>
            <person name="Miller A.N."/>
            <person name="Grigoriev I.V."/>
            <person name="Debuchy R."/>
            <person name="Gladieux P."/>
            <person name="Hiltunen Thoren M."/>
            <person name="Johannesson H."/>
        </authorList>
    </citation>
    <scope>NUCLEOTIDE SEQUENCE</scope>
    <source>
        <strain evidence="15">PSN309</strain>
    </source>
</reference>
<comment type="subunit">
    <text evidence="9">Component of the HAT-B complex composed of at least HAT1 and HAT2. The HAT-B complex binds to histone H4 tail.</text>
</comment>
<dbReference type="SUPFAM" id="SSF55729">
    <property type="entry name" value="Acyl-CoA N-acyltransferases (Nat)"/>
    <property type="match status" value="1"/>
</dbReference>
<accession>A0AAN7ANS8</accession>